<feature type="region of interest" description="Disordered" evidence="1">
    <location>
        <begin position="55"/>
        <end position="93"/>
    </location>
</feature>
<accession>A0A5A5RNH2</accession>
<name>A0A5A5RNH2_MICAE</name>
<proteinExistence type="predicted"/>
<evidence type="ECO:0000313" key="2">
    <source>
        <dbReference type="EMBL" id="GCA77690.1"/>
    </source>
</evidence>
<sequence>MIVSKIVDLMISCFDPGDNFALFLSLPENWFLKETPFSSQRNPFSQFQWRLNAAAVPSKPKASKPKPELDSGTGTGTVWAKRTSERPIGPGAVQPTNQLFATSILAYWA</sequence>
<dbReference type="EMBL" id="BHVP01000167">
    <property type="protein sequence ID" value="GCA77690.1"/>
    <property type="molecule type" value="Genomic_DNA"/>
</dbReference>
<dbReference type="AlphaFoldDB" id="A0A5A5RNH2"/>
<evidence type="ECO:0000313" key="3">
    <source>
        <dbReference type="Proteomes" id="UP000324917"/>
    </source>
</evidence>
<gene>
    <name evidence="2" type="ORF">MiTe_04546</name>
</gene>
<protein>
    <submittedName>
        <fullName evidence="2">Uncharacterized protein</fullName>
    </submittedName>
</protein>
<organism evidence="2 3">
    <name type="scientific">Microcystis aeruginosa NIES-2520</name>
    <dbReference type="NCBI Taxonomy" id="2303982"/>
    <lineage>
        <taxon>Bacteria</taxon>
        <taxon>Bacillati</taxon>
        <taxon>Cyanobacteriota</taxon>
        <taxon>Cyanophyceae</taxon>
        <taxon>Oscillatoriophycideae</taxon>
        <taxon>Chroococcales</taxon>
        <taxon>Microcystaceae</taxon>
        <taxon>Microcystis</taxon>
    </lineage>
</organism>
<dbReference type="Proteomes" id="UP000324917">
    <property type="component" value="Unassembled WGS sequence"/>
</dbReference>
<evidence type="ECO:0000256" key="1">
    <source>
        <dbReference type="SAM" id="MobiDB-lite"/>
    </source>
</evidence>
<reference evidence="2 3" key="1">
    <citation type="submission" date="2018-09" db="EMBL/GenBank/DDBJ databases">
        <title>Evolutionary history of phycoerythrin pigmentation in the water bloom-forming cyanobacterium Microcystis aeruginosa.</title>
        <authorList>
            <person name="Tanabe Y."/>
            <person name="Tanabe Y."/>
            <person name="Yamaguchi H."/>
        </authorList>
    </citation>
    <scope>NUCLEOTIDE SEQUENCE [LARGE SCALE GENOMIC DNA]</scope>
    <source>
        <strain evidence="2 3">NIES-2520</strain>
    </source>
</reference>
<comment type="caution">
    <text evidence="2">The sequence shown here is derived from an EMBL/GenBank/DDBJ whole genome shotgun (WGS) entry which is preliminary data.</text>
</comment>